<feature type="compositionally biased region" description="Basic and acidic residues" evidence="3">
    <location>
        <begin position="343"/>
        <end position="353"/>
    </location>
</feature>
<reference evidence="6 7" key="1">
    <citation type="journal article" date="2008" name="Int. J. Syst. Evol. Microbiol.">
        <title>Neptunomonas japonica sp. nov., an Osedax japonicus symbiont-like bacterium isolated from sediment adjacent to sperm whale carcasses off Kagoshima, Japan.</title>
        <authorList>
            <person name="Miyazaki M."/>
            <person name="Nogi Y."/>
            <person name="Fujiwara Y."/>
            <person name="Kawato M."/>
            <person name="Kubokawa K."/>
            <person name="Horikoshi K."/>
        </authorList>
    </citation>
    <scope>NUCLEOTIDE SEQUENCE [LARGE SCALE GENOMIC DNA]</scope>
    <source>
        <strain evidence="6 7">JAMM 1380</strain>
    </source>
</reference>
<gene>
    <name evidence="6" type="ORF">NEJAP_0336</name>
</gene>
<dbReference type="CDD" id="cd01949">
    <property type="entry name" value="GGDEF"/>
    <property type="match status" value="1"/>
</dbReference>
<evidence type="ECO:0000259" key="5">
    <source>
        <dbReference type="PROSITE" id="PS50887"/>
    </source>
</evidence>
<keyword evidence="4" id="KW-0472">Membrane</keyword>
<dbReference type="GO" id="GO:0052621">
    <property type="term" value="F:diguanylate cyclase activity"/>
    <property type="evidence" value="ECO:0007669"/>
    <property type="project" value="UniProtKB-EC"/>
</dbReference>
<keyword evidence="4" id="KW-0812">Transmembrane</keyword>
<feature type="transmembrane region" description="Helical" evidence="4">
    <location>
        <begin position="190"/>
        <end position="206"/>
    </location>
</feature>
<dbReference type="GO" id="GO:0043709">
    <property type="term" value="P:cell adhesion involved in single-species biofilm formation"/>
    <property type="evidence" value="ECO:0007669"/>
    <property type="project" value="TreeGrafter"/>
</dbReference>
<evidence type="ECO:0000313" key="6">
    <source>
        <dbReference type="EMBL" id="BBB28294.1"/>
    </source>
</evidence>
<dbReference type="EC" id="2.7.7.65" evidence="1"/>
<comment type="catalytic activity">
    <reaction evidence="2">
        <text>2 GTP = 3',3'-c-di-GMP + 2 diphosphate</text>
        <dbReference type="Rhea" id="RHEA:24898"/>
        <dbReference type="ChEBI" id="CHEBI:33019"/>
        <dbReference type="ChEBI" id="CHEBI:37565"/>
        <dbReference type="ChEBI" id="CHEBI:58805"/>
        <dbReference type="EC" id="2.7.7.65"/>
    </reaction>
</comment>
<evidence type="ECO:0000256" key="3">
    <source>
        <dbReference type="SAM" id="MobiDB-lite"/>
    </source>
</evidence>
<proteinExistence type="predicted"/>
<dbReference type="AlphaFoldDB" id="A0A7R6P6R8"/>
<evidence type="ECO:0000313" key="7">
    <source>
        <dbReference type="Proteomes" id="UP000595332"/>
    </source>
</evidence>
<dbReference type="PROSITE" id="PS50887">
    <property type="entry name" value="GGDEF"/>
    <property type="match status" value="1"/>
</dbReference>
<feature type="domain" description="GGDEF" evidence="5">
    <location>
        <begin position="258"/>
        <end position="410"/>
    </location>
</feature>
<dbReference type="GO" id="GO:0005886">
    <property type="term" value="C:plasma membrane"/>
    <property type="evidence" value="ECO:0007669"/>
    <property type="project" value="TreeGrafter"/>
</dbReference>
<dbReference type="Gene3D" id="3.30.70.270">
    <property type="match status" value="1"/>
</dbReference>
<feature type="region of interest" description="Disordered" evidence="3">
    <location>
        <begin position="343"/>
        <end position="364"/>
    </location>
</feature>
<feature type="transmembrane region" description="Helical" evidence="4">
    <location>
        <begin position="165"/>
        <end position="183"/>
    </location>
</feature>
<dbReference type="RefSeq" id="WP_201349013.1">
    <property type="nucleotide sequence ID" value="NZ_AP014546.1"/>
</dbReference>
<evidence type="ECO:0000256" key="4">
    <source>
        <dbReference type="SAM" id="Phobius"/>
    </source>
</evidence>
<dbReference type="PANTHER" id="PTHR45138">
    <property type="entry name" value="REGULATORY COMPONENTS OF SENSORY TRANSDUCTION SYSTEM"/>
    <property type="match status" value="1"/>
</dbReference>
<feature type="transmembrane region" description="Helical" evidence="4">
    <location>
        <begin position="60"/>
        <end position="78"/>
    </location>
</feature>
<dbReference type="SUPFAM" id="SSF55073">
    <property type="entry name" value="Nucleotide cyclase"/>
    <property type="match status" value="1"/>
</dbReference>
<dbReference type="EMBL" id="AP014546">
    <property type="protein sequence ID" value="BBB28294.1"/>
    <property type="molecule type" value="Genomic_DNA"/>
</dbReference>
<feature type="transmembrane region" description="Helical" evidence="4">
    <location>
        <begin position="212"/>
        <end position="228"/>
    </location>
</feature>
<keyword evidence="7" id="KW-1185">Reference proteome</keyword>
<name>A0A7R6P6R8_9GAMM</name>
<dbReference type="NCBIfam" id="TIGR00254">
    <property type="entry name" value="GGDEF"/>
    <property type="match status" value="1"/>
</dbReference>
<dbReference type="InterPro" id="IPR029787">
    <property type="entry name" value="Nucleotide_cyclase"/>
</dbReference>
<dbReference type="Proteomes" id="UP000595332">
    <property type="component" value="Chromosome"/>
</dbReference>
<accession>A0A7R6P6R8</accession>
<feature type="transmembrane region" description="Helical" evidence="4">
    <location>
        <begin position="38"/>
        <end position="55"/>
    </location>
</feature>
<dbReference type="InterPro" id="IPR043128">
    <property type="entry name" value="Rev_trsase/Diguanyl_cyclase"/>
</dbReference>
<evidence type="ECO:0000256" key="1">
    <source>
        <dbReference type="ARBA" id="ARBA00012528"/>
    </source>
</evidence>
<feature type="transmembrane region" description="Helical" evidence="4">
    <location>
        <begin position="90"/>
        <end position="108"/>
    </location>
</feature>
<dbReference type="InterPro" id="IPR000160">
    <property type="entry name" value="GGDEF_dom"/>
</dbReference>
<feature type="region of interest" description="Disordered" evidence="3">
    <location>
        <begin position="402"/>
        <end position="430"/>
    </location>
</feature>
<dbReference type="Pfam" id="PF00990">
    <property type="entry name" value="GGDEF"/>
    <property type="match status" value="2"/>
</dbReference>
<dbReference type="GO" id="GO:1902201">
    <property type="term" value="P:negative regulation of bacterial-type flagellum-dependent cell motility"/>
    <property type="evidence" value="ECO:0007669"/>
    <property type="project" value="TreeGrafter"/>
</dbReference>
<dbReference type="InterPro" id="IPR050469">
    <property type="entry name" value="Diguanylate_Cyclase"/>
</dbReference>
<evidence type="ECO:0000256" key="2">
    <source>
        <dbReference type="ARBA" id="ARBA00034247"/>
    </source>
</evidence>
<sequence length="430" mass="47046">MAFRILVLLLPATLLLIGALISLAPVSTLPVADQNTFTLVPYLLVIVAVFLGYSFKRSRVLLVALNLGAAYFLIQNGLQTSLARPDNYVLYSAVSLLLPINIALISIYEERGIFTPIGLARIMLVSIGYIVLFVLKELGELAYWISELPVSLIEMAINSTYLSNAAAVVFVVCLIPVLVSLAIRKTHTDAGLLASLISALITLLWFDRPLISPLFISAALIALSISVLQNSYNMAFVDELTGILGRRALRDKFSTLGRTYTVAMMDIDHFKKFNDTYGHDIGDQVLRMVAAKINNVKGGGKAFRYGGEEFAVVFAGKSESEALPYLEEVREIIANYPMTIRSEERPCDSDTGKKLRSSQKGSENVQVTISVGVSEKDASHANPDIVLKAADKALYTAKKAGRNCTIASHQPPPAPKKTKPRRSKFDYAQQ</sequence>
<keyword evidence="4" id="KW-1133">Transmembrane helix</keyword>
<feature type="transmembrane region" description="Helical" evidence="4">
    <location>
        <begin position="120"/>
        <end position="145"/>
    </location>
</feature>
<protein>
    <recommendedName>
        <fullName evidence="1">diguanylate cyclase</fullName>
        <ecNumber evidence="1">2.7.7.65</ecNumber>
    </recommendedName>
</protein>
<organism evidence="6 7">
    <name type="scientific">Neptunomonas japonica JAMM 1380</name>
    <dbReference type="NCBI Taxonomy" id="1441457"/>
    <lineage>
        <taxon>Bacteria</taxon>
        <taxon>Pseudomonadati</taxon>
        <taxon>Pseudomonadota</taxon>
        <taxon>Gammaproteobacteria</taxon>
        <taxon>Oceanospirillales</taxon>
        <taxon>Oceanospirillaceae</taxon>
        <taxon>Neptunomonas</taxon>
    </lineage>
</organism>
<dbReference type="KEGG" id="njp:NEJAP_0336"/>
<dbReference type="SMART" id="SM00267">
    <property type="entry name" value="GGDEF"/>
    <property type="match status" value="1"/>
</dbReference>
<dbReference type="PANTHER" id="PTHR45138:SF9">
    <property type="entry name" value="DIGUANYLATE CYCLASE DGCM-RELATED"/>
    <property type="match status" value="1"/>
</dbReference>